<comment type="similarity">
    <text evidence="1">Belongs to the zinc-associated anti-sigma factor (ZAS) superfamily. Anti-sigma-W factor family.</text>
</comment>
<evidence type="ECO:0000256" key="2">
    <source>
        <dbReference type="ARBA" id="ARBA00024438"/>
    </source>
</evidence>
<keyword evidence="3" id="KW-1133">Transmembrane helix</keyword>
<evidence type="ECO:0000259" key="4">
    <source>
        <dbReference type="Pfam" id="PF13490"/>
    </source>
</evidence>
<feature type="transmembrane region" description="Helical" evidence="3">
    <location>
        <begin position="90"/>
        <end position="113"/>
    </location>
</feature>
<dbReference type="RefSeq" id="WP_176392017.1">
    <property type="nucleotide sequence ID" value="NZ_FPAA01000007.1"/>
</dbReference>
<dbReference type="Gene3D" id="1.10.10.1320">
    <property type="entry name" value="Anti-sigma factor, zinc-finger domain"/>
    <property type="match status" value="1"/>
</dbReference>
<keyword evidence="5" id="KW-0863">Zinc-finger</keyword>
<dbReference type="Proteomes" id="UP000198660">
    <property type="component" value="Unassembled WGS sequence"/>
</dbReference>
<evidence type="ECO:0000256" key="3">
    <source>
        <dbReference type="SAM" id="Phobius"/>
    </source>
</evidence>
<keyword evidence="5" id="KW-0479">Metal-binding</keyword>
<accession>A0A1I6SFQ7</accession>
<gene>
    <name evidence="5" type="ORF">SAMN05444972_10743</name>
</gene>
<organism evidence="5 6">
    <name type="scientific">Marininema halotolerans</name>
    <dbReference type="NCBI Taxonomy" id="1155944"/>
    <lineage>
        <taxon>Bacteria</taxon>
        <taxon>Bacillati</taxon>
        <taxon>Bacillota</taxon>
        <taxon>Bacilli</taxon>
        <taxon>Bacillales</taxon>
        <taxon>Thermoactinomycetaceae</taxon>
        <taxon>Marininema</taxon>
    </lineage>
</organism>
<reference evidence="6" key="1">
    <citation type="submission" date="2016-10" db="EMBL/GenBank/DDBJ databases">
        <authorList>
            <person name="Varghese N."/>
            <person name="Submissions S."/>
        </authorList>
    </citation>
    <scope>NUCLEOTIDE SEQUENCE [LARGE SCALE GENOMIC DNA]</scope>
    <source>
        <strain evidence="6">DSM 45789</strain>
    </source>
</reference>
<keyword evidence="3" id="KW-0472">Membrane</keyword>
<dbReference type="InterPro" id="IPR041916">
    <property type="entry name" value="Anti_sigma_zinc_sf"/>
</dbReference>
<evidence type="ECO:0000313" key="6">
    <source>
        <dbReference type="Proteomes" id="UP000198660"/>
    </source>
</evidence>
<proteinExistence type="inferred from homology"/>
<evidence type="ECO:0000256" key="1">
    <source>
        <dbReference type="ARBA" id="ARBA00024353"/>
    </source>
</evidence>
<dbReference type="AlphaFoldDB" id="A0A1I6SFQ7"/>
<keyword evidence="6" id="KW-1185">Reference proteome</keyword>
<dbReference type="InterPro" id="IPR027383">
    <property type="entry name" value="Znf_put"/>
</dbReference>
<protein>
    <recommendedName>
        <fullName evidence="2">Anti-sigma-W factor RsiW</fullName>
    </recommendedName>
</protein>
<feature type="domain" description="Putative zinc-finger" evidence="4">
    <location>
        <begin position="7"/>
        <end position="37"/>
    </location>
</feature>
<dbReference type="GO" id="GO:0008270">
    <property type="term" value="F:zinc ion binding"/>
    <property type="evidence" value="ECO:0007669"/>
    <property type="project" value="UniProtKB-KW"/>
</dbReference>
<sequence>MHNHCQRDQLMAYHFGELSSQEEQTFHHHLSQCPSCQEMLQEMEGLRGTWDFPDHDIPEPDSFTNQVMDSLPKKAPTKISIIPFWRKKSAIIHSLSALAATFVIFFSNGFYWVNHTWFRFSTIMGTVGTDHHNLFPLLQQQVGKLFS</sequence>
<evidence type="ECO:0000313" key="5">
    <source>
        <dbReference type="EMBL" id="SFS75650.1"/>
    </source>
</evidence>
<name>A0A1I6SFQ7_9BACL</name>
<keyword evidence="3" id="KW-0812">Transmembrane</keyword>
<dbReference type="EMBL" id="FPAA01000007">
    <property type="protein sequence ID" value="SFS75650.1"/>
    <property type="molecule type" value="Genomic_DNA"/>
</dbReference>
<keyword evidence="5" id="KW-0862">Zinc</keyword>
<dbReference type="Pfam" id="PF13490">
    <property type="entry name" value="zf-HC2"/>
    <property type="match status" value="1"/>
</dbReference>